<feature type="region of interest" description="Disordered" evidence="1">
    <location>
        <begin position="243"/>
        <end position="304"/>
    </location>
</feature>
<evidence type="ECO:0000313" key="2">
    <source>
        <dbReference type="EMBL" id="CAD7414443.1"/>
    </source>
</evidence>
<evidence type="ECO:0000256" key="1">
    <source>
        <dbReference type="SAM" id="MobiDB-lite"/>
    </source>
</evidence>
<name>A0A7R9H9Y9_TIMCR</name>
<dbReference type="AlphaFoldDB" id="A0A7R9H9Y9"/>
<feature type="compositionally biased region" description="Basic and acidic residues" evidence="1">
    <location>
        <begin position="248"/>
        <end position="263"/>
    </location>
</feature>
<protein>
    <submittedName>
        <fullName evidence="2">Uncharacterized protein</fullName>
    </submittedName>
</protein>
<reference evidence="2" key="1">
    <citation type="submission" date="2020-11" db="EMBL/GenBank/DDBJ databases">
        <authorList>
            <person name="Tran Van P."/>
        </authorList>
    </citation>
    <scope>NUCLEOTIDE SEQUENCE</scope>
</reference>
<dbReference type="EMBL" id="OC324697">
    <property type="protein sequence ID" value="CAD7414443.1"/>
    <property type="molecule type" value="Genomic_DNA"/>
</dbReference>
<organism evidence="2">
    <name type="scientific">Timema cristinae</name>
    <name type="common">Walking stick</name>
    <dbReference type="NCBI Taxonomy" id="61476"/>
    <lineage>
        <taxon>Eukaryota</taxon>
        <taxon>Metazoa</taxon>
        <taxon>Ecdysozoa</taxon>
        <taxon>Arthropoda</taxon>
        <taxon>Hexapoda</taxon>
        <taxon>Insecta</taxon>
        <taxon>Pterygota</taxon>
        <taxon>Neoptera</taxon>
        <taxon>Polyneoptera</taxon>
        <taxon>Phasmatodea</taxon>
        <taxon>Timematodea</taxon>
        <taxon>Timematoidea</taxon>
        <taxon>Timematidae</taxon>
        <taxon>Timema</taxon>
    </lineage>
</organism>
<accession>A0A7R9H9Y9</accession>
<feature type="compositionally biased region" description="Polar residues" evidence="1">
    <location>
        <begin position="267"/>
        <end position="286"/>
    </location>
</feature>
<gene>
    <name evidence="2" type="ORF">TCEB3V08_LOCUS12103</name>
</gene>
<sequence length="339" mass="38403">MSHVPILQHLVLPLVSSSGDHNTDETTYPKVSHARTISQGQSYKVIQGQHILRSAIQGQYLKVSHTRTISQGQSYKVIQGQHIQSVVSYKDNISQGQPCKDNISRSAIQGQYLKVSHTRSFKDNITRSTIHEHHKVSYTRTTYPKVSHERTISQGQPCKDNISQGQLYKDKISQGQLCKDNIPRSVIQSHSRSTYNKVSHTQTSQGQLYKDNISQGQMCKDNISQVYKKQVCATSSAEVPVVHVQQRNRGENSIHSDKQRNRGETAFTRTNNATEVRQHSLGQTQRNRGENSIRSDKHSQQRCNANSGQTFHCSVWHKHSDSNVELSCTRGTREKHLKI</sequence>
<proteinExistence type="predicted"/>
<feature type="region of interest" description="Disordered" evidence="1">
    <location>
        <begin position="189"/>
        <end position="208"/>
    </location>
</feature>
<feature type="compositionally biased region" description="Basic and acidic residues" evidence="1">
    <location>
        <begin position="287"/>
        <end position="299"/>
    </location>
</feature>